<reference evidence="10 11" key="1">
    <citation type="journal article" date="2019" name="Int. J. Syst. Evol. Microbiol.">
        <title>The Global Catalogue of Microorganisms (GCM) 10K type strain sequencing project: providing services to taxonomists for standard genome sequencing and annotation.</title>
        <authorList>
            <consortium name="The Broad Institute Genomics Platform"/>
            <consortium name="The Broad Institute Genome Sequencing Center for Infectious Disease"/>
            <person name="Wu L."/>
            <person name="Ma J."/>
        </authorList>
    </citation>
    <scope>NUCLEOTIDE SEQUENCE [LARGE SCALE GENOMIC DNA]</scope>
    <source>
        <strain evidence="10 11">JCM 14306</strain>
    </source>
</reference>
<comment type="similarity">
    <text evidence="2 7">Belongs to the DedA family.</text>
</comment>
<feature type="transmembrane region" description="Helical" evidence="7">
    <location>
        <begin position="143"/>
        <end position="165"/>
    </location>
</feature>
<comment type="subcellular location">
    <subcellularLocation>
        <location evidence="1 7">Cell membrane</location>
        <topology evidence="1 7">Multi-pass membrane protein</topology>
    </subcellularLocation>
</comment>
<keyword evidence="4 7" id="KW-0812">Transmembrane</keyword>
<feature type="transmembrane region" description="Helical" evidence="7">
    <location>
        <begin position="57"/>
        <end position="78"/>
    </location>
</feature>
<evidence type="ECO:0000256" key="8">
    <source>
        <dbReference type="SAM" id="MobiDB-lite"/>
    </source>
</evidence>
<keyword evidence="5 7" id="KW-1133">Transmembrane helix</keyword>
<dbReference type="InterPro" id="IPR032818">
    <property type="entry name" value="DedA-like"/>
</dbReference>
<dbReference type="RefSeq" id="WP_344108646.1">
    <property type="nucleotide sequence ID" value="NZ_BAAANE010000002.1"/>
</dbReference>
<feature type="region of interest" description="Disordered" evidence="8">
    <location>
        <begin position="207"/>
        <end position="227"/>
    </location>
</feature>
<organism evidence="10 11">
    <name type="scientific">Kribbella alba</name>
    <dbReference type="NCBI Taxonomy" id="190197"/>
    <lineage>
        <taxon>Bacteria</taxon>
        <taxon>Bacillati</taxon>
        <taxon>Actinomycetota</taxon>
        <taxon>Actinomycetes</taxon>
        <taxon>Propionibacteriales</taxon>
        <taxon>Kribbellaceae</taxon>
        <taxon>Kribbella</taxon>
    </lineage>
</organism>
<protein>
    <recommendedName>
        <fullName evidence="9">VTT domain-containing protein</fullName>
    </recommendedName>
</protein>
<gene>
    <name evidence="10" type="ORF">GCM10009744_07310</name>
</gene>
<name>A0ABN2EYW7_9ACTN</name>
<dbReference type="Pfam" id="PF09335">
    <property type="entry name" value="VTT_dom"/>
    <property type="match status" value="1"/>
</dbReference>
<feature type="domain" description="VTT" evidence="9">
    <location>
        <begin position="37"/>
        <end position="162"/>
    </location>
</feature>
<accession>A0ABN2EYW7</accession>
<feature type="transmembrane region" description="Helical" evidence="7">
    <location>
        <begin position="6"/>
        <end position="26"/>
    </location>
</feature>
<evidence type="ECO:0000256" key="2">
    <source>
        <dbReference type="ARBA" id="ARBA00010792"/>
    </source>
</evidence>
<comment type="caution">
    <text evidence="10">The sequence shown here is derived from an EMBL/GenBank/DDBJ whole genome shotgun (WGS) entry which is preliminary data.</text>
</comment>
<dbReference type="InterPro" id="IPR032816">
    <property type="entry name" value="VTT_dom"/>
</dbReference>
<keyword evidence="3 7" id="KW-1003">Cell membrane</keyword>
<evidence type="ECO:0000313" key="10">
    <source>
        <dbReference type="EMBL" id="GAA1622572.1"/>
    </source>
</evidence>
<proteinExistence type="inferred from homology"/>
<dbReference type="EMBL" id="BAAANE010000002">
    <property type="protein sequence ID" value="GAA1622572.1"/>
    <property type="molecule type" value="Genomic_DNA"/>
</dbReference>
<evidence type="ECO:0000256" key="6">
    <source>
        <dbReference type="ARBA" id="ARBA00023136"/>
    </source>
</evidence>
<dbReference type="Proteomes" id="UP001501319">
    <property type="component" value="Unassembled WGS sequence"/>
</dbReference>
<evidence type="ECO:0000256" key="5">
    <source>
        <dbReference type="ARBA" id="ARBA00022989"/>
    </source>
</evidence>
<evidence type="ECO:0000256" key="3">
    <source>
        <dbReference type="ARBA" id="ARBA00022475"/>
    </source>
</evidence>
<evidence type="ECO:0000313" key="11">
    <source>
        <dbReference type="Proteomes" id="UP001501319"/>
    </source>
</evidence>
<evidence type="ECO:0000256" key="1">
    <source>
        <dbReference type="ARBA" id="ARBA00004651"/>
    </source>
</evidence>
<dbReference type="PANTHER" id="PTHR30353:SF15">
    <property type="entry name" value="INNER MEMBRANE PROTEIN YABI"/>
    <property type="match status" value="1"/>
</dbReference>
<dbReference type="PANTHER" id="PTHR30353">
    <property type="entry name" value="INNER MEMBRANE PROTEIN DEDA-RELATED"/>
    <property type="match status" value="1"/>
</dbReference>
<keyword evidence="11" id="KW-1185">Reference proteome</keyword>
<keyword evidence="6 7" id="KW-0472">Membrane</keyword>
<evidence type="ECO:0000259" key="9">
    <source>
        <dbReference type="Pfam" id="PF09335"/>
    </source>
</evidence>
<sequence length="227" mass="23949">MVNSVVAAVLGLSGPLAYLLIVALAFGESAAFVGLFLPGETALLVGGVLASQGRVSLPLLLVLAIIAAVAGDSVGYEVGRRGGPALRRSRLGRLIGDRRWAQAEKFLARRGGLAVFLGRWVGVMRPLVPSLAGMGRMPYRRFLIFNVLGGIPWATAVVLGGYAAGSSFGLINQWLGRGSLFLGSLLALTAAAWLCARLVAKRRRRNRPPDDLSELEPLGDDVVHAGR</sequence>
<evidence type="ECO:0000256" key="4">
    <source>
        <dbReference type="ARBA" id="ARBA00022692"/>
    </source>
</evidence>
<evidence type="ECO:0000256" key="7">
    <source>
        <dbReference type="RuleBase" id="RU367016"/>
    </source>
</evidence>
<feature type="transmembrane region" description="Helical" evidence="7">
    <location>
        <begin position="180"/>
        <end position="200"/>
    </location>
</feature>